<protein>
    <submittedName>
        <fullName evidence="2">Uncharacterized protein</fullName>
    </submittedName>
</protein>
<dbReference type="EMBL" id="AM920428">
    <property type="protein sequence ID" value="CAP91441.1"/>
    <property type="molecule type" value="Genomic_DNA"/>
</dbReference>
<accession>B6H217</accession>
<evidence type="ECO:0000313" key="3">
    <source>
        <dbReference type="Proteomes" id="UP000000724"/>
    </source>
</evidence>
<feature type="region of interest" description="Disordered" evidence="1">
    <location>
        <begin position="162"/>
        <end position="183"/>
    </location>
</feature>
<keyword evidence="3" id="KW-1185">Reference proteome</keyword>
<evidence type="ECO:0000256" key="1">
    <source>
        <dbReference type="SAM" id="MobiDB-lite"/>
    </source>
</evidence>
<dbReference type="OrthoDB" id="10476938at2759"/>
<proteinExistence type="predicted"/>
<reference evidence="2 3" key="1">
    <citation type="journal article" date="2008" name="Nat. Biotechnol.">
        <title>Genome sequencing and analysis of the filamentous fungus Penicillium chrysogenum.</title>
        <authorList>
            <person name="van den Berg M.A."/>
            <person name="Albang R."/>
            <person name="Albermann K."/>
            <person name="Badger J.H."/>
            <person name="Daran J.-M."/>
            <person name="Driessen A.J.M."/>
            <person name="Garcia-Estrada C."/>
            <person name="Fedorova N.D."/>
            <person name="Harris D.M."/>
            <person name="Heijne W.H.M."/>
            <person name="Joardar V.S."/>
            <person name="Kiel J.A.K.W."/>
            <person name="Kovalchuk A."/>
            <person name="Martin J.F."/>
            <person name="Nierman W.C."/>
            <person name="Nijland J.G."/>
            <person name="Pronk J.T."/>
            <person name="Roubos J.A."/>
            <person name="van der Klei I.J."/>
            <person name="van Peij N.N.M.E."/>
            <person name="Veenhuis M."/>
            <person name="von Doehren H."/>
            <person name="Wagner C."/>
            <person name="Wortman J.R."/>
            <person name="Bovenberg R.A.L."/>
        </authorList>
    </citation>
    <scope>NUCLEOTIDE SEQUENCE [LARGE SCALE GENOMIC DNA]</scope>
    <source>
        <strain evidence="3">ATCC 28089 / DSM 1075 / NRRL 1951 / Wisconsin 54-1255</strain>
    </source>
</reference>
<dbReference type="HOGENOM" id="CLU_310371_0_0_1"/>
<dbReference type="VEuPathDB" id="FungiDB:PCH_Pc13g03720"/>
<name>B6H217_PENRW</name>
<organism evidence="2 3">
    <name type="scientific">Penicillium rubens (strain ATCC 28089 / DSM 1075 / NRRL 1951 / Wisconsin 54-1255)</name>
    <name type="common">Penicillium chrysogenum</name>
    <dbReference type="NCBI Taxonomy" id="500485"/>
    <lineage>
        <taxon>Eukaryota</taxon>
        <taxon>Fungi</taxon>
        <taxon>Dikarya</taxon>
        <taxon>Ascomycota</taxon>
        <taxon>Pezizomycotina</taxon>
        <taxon>Eurotiomycetes</taxon>
        <taxon>Eurotiomycetidae</taxon>
        <taxon>Eurotiales</taxon>
        <taxon>Aspergillaceae</taxon>
        <taxon>Penicillium</taxon>
        <taxon>Penicillium chrysogenum species complex</taxon>
    </lineage>
</organism>
<gene>
    <name evidence="2" type="ORF">Pc13g03720</name>
    <name evidence="2" type="ORF">PCH_Pc13g03720</name>
</gene>
<dbReference type="Proteomes" id="UP000000724">
    <property type="component" value="Contig Pc00c13"/>
</dbReference>
<sequence length="948" mass="102342">MSLRAGRGYNASMVASKRCEESTGKTHLTKKVDKATCVQVGPRGFTRGLIGNMLANLLACPEADYDQPTDCPEGKACHGQARCDQPAVFPEAKRTDTVRLEVVDRSGFVDQRADCRVAEDGHDWKWLNGVPRLIEVAADRPKAEARRSQTRSGVLVAQPADCPEPKARHAQTGSAEARHGQTGSGGSWLIGVGIEVVDWGVLTHQPADCPKAEARHGQTGGWLIGPADCPEAEARHGQTGSGGSWSIESADCPEAKARHGQTGSGGSWSIEVVDWGVLTDQSADCPEAKARHGQTAEARHGQTGSGGSWLIVVVDWGLVDWGLVDWGVLTDQPTDCPEAEARHGQAGPPRSDWGLVDWGWLTDQPADCPEAEAEARHGQTGSGGSWLIGVGIELTHRPNAEARHVLIDQSADCPEAEARHGQTGLPIVLKPRPATVRLIVGDLTAWLGSLIAQPADCPEAEARHGQTGSGGSWLVEVGIEVVDLGVLTHQPADCPEAEARHGQTGSGGSWLVEVGIEVVDLGVLTHQPADCPEAEARHGQTGSGGSWLIGVGIEVVDWGVLTHQPADCPEAEARHGQTGSGGSWLIGVGIEVVDWGVLTDQSADCPEAEARHGQTGSGRSPPRSDWEWFIGGWLIEMDRVVDRRVHRGSAMIPKKQRRDSFPASATGLVRSSTHCEPKEPLGLITLEFSPATGLVRSSTHCEPKEPLGLITLEFSPGMKIERNSGSTRHSSLEGDRGGQCSWWMVLRHDQDGRSMVEGDHGGMTTMEGPWWMGSWWKVSMVDGMTKMEGPWWMGSWWKGSKVQGGWGQGPRSMLGRVMMEGPEVTVVEGGILKSGGGISEKKKRCGGEKERRRENLGKRGYLYFFQWLKDRKALGSATSSDKMGRNAGEPIETRRDTRNLPGRSFPTGPGCLLGYIHPWTCRGYAMEDIWILRTVHFENTNQIILARM</sequence>
<feature type="region of interest" description="Disordered" evidence="1">
    <location>
        <begin position="877"/>
        <end position="903"/>
    </location>
</feature>
<feature type="region of interest" description="Disordered" evidence="1">
    <location>
        <begin position="651"/>
        <end position="674"/>
    </location>
</feature>
<dbReference type="AlphaFoldDB" id="B6H217"/>
<evidence type="ECO:0000313" key="2">
    <source>
        <dbReference type="EMBL" id="CAP91441.1"/>
    </source>
</evidence>